<sequence length="184" mass="22108">MNIRQQITSIQNQYYNENKKNRIFKKDQKFECAEYVTKYINLDELIENTLYFVTNTNILICDYTIFKTFMHPEIYPYFNNHFVNMFQYGIDNFKKVNLYIQSDSFTVSAFERYRESIQHLINIIPYGWVDYAETITLFNCPSMIENILSLLFLLLDKNSKDNLKKKLQIVQKKDSSTLDSYLKV</sequence>
<accession>A0A6C0AUV1</accession>
<evidence type="ECO:0000313" key="1">
    <source>
        <dbReference type="EMBL" id="QHS83326.1"/>
    </source>
</evidence>
<protein>
    <recommendedName>
        <fullName evidence="2">CRAL-TRIO domain-containing protein</fullName>
    </recommendedName>
</protein>
<reference evidence="1" key="1">
    <citation type="journal article" date="2020" name="Nature">
        <title>Giant virus diversity and host interactions through global metagenomics.</title>
        <authorList>
            <person name="Schulz F."/>
            <person name="Roux S."/>
            <person name="Paez-Espino D."/>
            <person name="Jungbluth S."/>
            <person name="Walsh D.A."/>
            <person name="Denef V.J."/>
            <person name="McMahon K.D."/>
            <person name="Konstantinidis K.T."/>
            <person name="Eloe-Fadrosh E.A."/>
            <person name="Kyrpides N.C."/>
            <person name="Woyke T."/>
        </authorList>
    </citation>
    <scope>NUCLEOTIDE SEQUENCE</scope>
    <source>
        <strain evidence="1">GVMAG-S-ERX555943-30</strain>
    </source>
</reference>
<evidence type="ECO:0008006" key="2">
    <source>
        <dbReference type="Google" id="ProtNLM"/>
    </source>
</evidence>
<organism evidence="1">
    <name type="scientific">viral metagenome</name>
    <dbReference type="NCBI Taxonomy" id="1070528"/>
    <lineage>
        <taxon>unclassified sequences</taxon>
        <taxon>metagenomes</taxon>
        <taxon>organismal metagenomes</taxon>
    </lineage>
</organism>
<name>A0A6C0AUV1_9ZZZZ</name>
<dbReference type="AlphaFoldDB" id="A0A6C0AUV1"/>
<proteinExistence type="predicted"/>
<dbReference type="EMBL" id="MN738752">
    <property type="protein sequence ID" value="QHS83326.1"/>
    <property type="molecule type" value="Genomic_DNA"/>
</dbReference>